<organism evidence="1 2">
    <name type="scientific">Streptosporangium album</name>
    <dbReference type="NCBI Taxonomy" id="47479"/>
    <lineage>
        <taxon>Bacteria</taxon>
        <taxon>Bacillati</taxon>
        <taxon>Actinomycetota</taxon>
        <taxon>Actinomycetes</taxon>
        <taxon>Streptosporangiales</taxon>
        <taxon>Streptosporangiaceae</taxon>
        <taxon>Streptosporangium</taxon>
    </lineage>
</organism>
<dbReference type="Proteomes" id="UP000534286">
    <property type="component" value="Unassembled WGS sequence"/>
</dbReference>
<proteinExistence type="predicted"/>
<comment type="caution">
    <text evidence="1">The sequence shown here is derived from an EMBL/GenBank/DDBJ whole genome shotgun (WGS) entry which is preliminary data.</text>
</comment>
<evidence type="ECO:0000313" key="2">
    <source>
        <dbReference type="Proteomes" id="UP000534286"/>
    </source>
</evidence>
<dbReference type="EMBL" id="JACHJU010000006">
    <property type="protein sequence ID" value="MBB4943913.1"/>
    <property type="molecule type" value="Genomic_DNA"/>
</dbReference>
<reference evidence="1 2" key="1">
    <citation type="submission" date="2020-08" db="EMBL/GenBank/DDBJ databases">
        <title>Sequencing the genomes of 1000 actinobacteria strains.</title>
        <authorList>
            <person name="Klenk H.-P."/>
        </authorList>
    </citation>
    <scope>NUCLEOTIDE SEQUENCE [LARGE SCALE GENOMIC DNA]</scope>
    <source>
        <strain evidence="1 2">DSM 43023</strain>
    </source>
</reference>
<name>A0A7W7S619_9ACTN</name>
<evidence type="ECO:0000313" key="1">
    <source>
        <dbReference type="EMBL" id="MBB4943913.1"/>
    </source>
</evidence>
<accession>A0A7W7S619</accession>
<dbReference type="RefSeq" id="WP_184759805.1">
    <property type="nucleotide sequence ID" value="NZ_BAABEK010000114.1"/>
</dbReference>
<protein>
    <submittedName>
        <fullName evidence="1">Uncharacterized protein</fullName>
    </submittedName>
</protein>
<keyword evidence="2" id="KW-1185">Reference proteome</keyword>
<dbReference type="AlphaFoldDB" id="A0A7W7S619"/>
<gene>
    <name evidence="1" type="ORF">FHR32_008314</name>
</gene>
<sequence length="76" mass="8517">MLPIDPHADLGRRAWVPCPGCHDHKDCRTCLDGRNCGEHWRYLIGNTGSRLHLQCPGCTHLWVHETHFGAGGTTPF</sequence>